<evidence type="ECO:0000313" key="3">
    <source>
        <dbReference type="Proteomes" id="UP000004578"/>
    </source>
</evidence>
<proteinExistence type="predicted"/>
<name>J1GQV1_9ACTO</name>
<reference evidence="2 3" key="1">
    <citation type="submission" date="2012-05" db="EMBL/GenBank/DDBJ databases">
        <authorList>
            <person name="Harkins D.M."/>
            <person name="Madupu R."/>
            <person name="Durkin A.S."/>
            <person name="Torralba M."/>
            <person name="Methe B."/>
            <person name="Sutton G.G."/>
            <person name="Nelson K.E."/>
        </authorList>
    </citation>
    <scope>NUCLEOTIDE SEQUENCE [LARGE SCALE GENOMIC DNA]</scope>
    <source>
        <strain evidence="2 3">F0490</strain>
    </source>
</reference>
<feature type="region of interest" description="Disordered" evidence="1">
    <location>
        <begin position="1"/>
        <end position="24"/>
    </location>
</feature>
<dbReference type="AlphaFoldDB" id="J1GQV1"/>
<evidence type="ECO:0000256" key="1">
    <source>
        <dbReference type="SAM" id="MobiDB-lite"/>
    </source>
</evidence>
<dbReference type="Proteomes" id="UP000004578">
    <property type="component" value="Unassembled WGS sequence"/>
</dbReference>
<dbReference type="EMBL" id="AKFS01000302">
    <property type="protein sequence ID" value="EJF35273.1"/>
    <property type="molecule type" value="Genomic_DNA"/>
</dbReference>
<evidence type="ECO:0000313" key="2">
    <source>
        <dbReference type="EMBL" id="EJF35273.1"/>
    </source>
</evidence>
<comment type="caution">
    <text evidence="2">The sequence shown here is derived from an EMBL/GenBank/DDBJ whole genome shotgun (WGS) entry which is preliminary data.</text>
</comment>
<gene>
    <name evidence="2" type="ORF">HMPREF1317_0162</name>
</gene>
<sequence length="41" mass="4655">MVDEAGETRRLLTEQRGNSQRIRMGIHQHAADIEKHAARTA</sequence>
<organism evidence="2 3">
    <name type="scientific">Schaalia georgiae F0490</name>
    <dbReference type="NCBI Taxonomy" id="1125717"/>
    <lineage>
        <taxon>Bacteria</taxon>
        <taxon>Bacillati</taxon>
        <taxon>Actinomycetota</taxon>
        <taxon>Actinomycetes</taxon>
        <taxon>Actinomycetales</taxon>
        <taxon>Actinomycetaceae</taxon>
        <taxon>Schaalia</taxon>
    </lineage>
</organism>
<keyword evidence="3" id="KW-1185">Reference proteome</keyword>
<feature type="compositionally biased region" description="Basic and acidic residues" evidence="1">
    <location>
        <begin position="1"/>
        <end position="13"/>
    </location>
</feature>
<protein>
    <submittedName>
        <fullName evidence="2">Uncharacterized protein</fullName>
    </submittedName>
</protein>
<accession>J1GQV1</accession>